<dbReference type="InterPro" id="IPR036188">
    <property type="entry name" value="FAD/NAD-bd_sf"/>
</dbReference>
<dbReference type="Proteomes" id="UP000521199">
    <property type="component" value="Unassembled WGS sequence"/>
</dbReference>
<dbReference type="GO" id="GO:0016491">
    <property type="term" value="F:oxidoreductase activity"/>
    <property type="evidence" value="ECO:0007669"/>
    <property type="project" value="UniProtKB-KW"/>
</dbReference>
<dbReference type="InterPro" id="IPR006076">
    <property type="entry name" value="FAD-dep_OxRdtase"/>
</dbReference>
<dbReference type="Gene3D" id="3.50.50.60">
    <property type="entry name" value="FAD/NAD(P)-binding domain"/>
    <property type="match status" value="2"/>
</dbReference>
<feature type="domain" description="FAD dependent oxidoreductase" evidence="3">
    <location>
        <begin position="6"/>
        <end position="398"/>
    </location>
</feature>
<dbReference type="SUPFAM" id="SSF51905">
    <property type="entry name" value="FAD/NAD(P)-binding domain"/>
    <property type="match status" value="1"/>
</dbReference>
<keyword evidence="5" id="KW-1185">Reference proteome</keyword>
<dbReference type="GO" id="GO:0005737">
    <property type="term" value="C:cytoplasm"/>
    <property type="evidence" value="ECO:0007669"/>
    <property type="project" value="TreeGrafter"/>
</dbReference>
<dbReference type="RefSeq" id="WP_183961926.1">
    <property type="nucleotide sequence ID" value="NZ_JACHHP010000006.1"/>
</dbReference>
<reference evidence="4 5" key="1">
    <citation type="submission" date="2020-08" db="EMBL/GenBank/DDBJ databases">
        <title>Genomic Encyclopedia of Type Strains, Phase IV (KMG-IV): sequencing the most valuable type-strain genomes for metagenomic binning, comparative biology and taxonomic classification.</title>
        <authorList>
            <person name="Goeker M."/>
        </authorList>
    </citation>
    <scope>NUCLEOTIDE SEQUENCE [LARGE SCALE GENOMIC DNA]</scope>
    <source>
        <strain evidence="4 5">DSM 24163</strain>
    </source>
</reference>
<dbReference type="PANTHER" id="PTHR13847:SF289">
    <property type="entry name" value="GLYCINE OXIDASE"/>
    <property type="match status" value="1"/>
</dbReference>
<evidence type="ECO:0000259" key="3">
    <source>
        <dbReference type="Pfam" id="PF01266"/>
    </source>
</evidence>
<feature type="transmembrane region" description="Helical" evidence="2">
    <location>
        <begin position="7"/>
        <end position="24"/>
    </location>
</feature>
<dbReference type="EC" id="1.4.99.-" evidence="4"/>
<keyword evidence="1 4" id="KW-0560">Oxidoreductase</keyword>
<gene>
    <name evidence="4" type="ORF">HNQ52_002950</name>
</gene>
<dbReference type="PANTHER" id="PTHR13847">
    <property type="entry name" value="SARCOSINE DEHYDROGENASE-RELATED"/>
    <property type="match status" value="1"/>
</dbReference>
<evidence type="ECO:0000313" key="5">
    <source>
        <dbReference type="Proteomes" id="UP000521199"/>
    </source>
</evidence>
<evidence type="ECO:0000256" key="1">
    <source>
        <dbReference type="ARBA" id="ARBA00023002"/>
    </source>
</evidence>
<comment type="caution">
    <text evidence="4">The sequence shown here is derived from an EMBL/GenBank/DDBJ whole genome shotgun (WGS) entry which is preliminary data.</text>
</comment>
<dbReference type="Gene3D" id="3.30.9.10">
    <property type="entry name" value="D-Amino Acid Oxidase, subunit A, domain 2"/>
    <property type="match status" value="1"/>
</dbReference>
<dbReference type="AlphaFoldDB" id="A0A7W8D7I1"/>
<dbReference type="Pfam" id="PF01266">
    <property type="entry name" value="DAO"/>
    <property type="match status" value="1"/>
</dbReference>
<accession>A0A7W8D7I1</accession>
<proteinExistence type="predicted"/>
<dbReference type="EMBL" id="JACHHP010000006">
    <property type="protein sequence ID" value="MBB5209381.1"/>
    <property type="molecule type" value="Genomic_DNA"/>
</dbReference>
<name>A0A7W8D7I1_9GAMM</name>
<evidence type="ECO:0000313" key="4">
    <source>
        <dbReference type="EMBL" id="MBB5209381.1"/>
    </source>
</evidence>
<keyword evidence="2" id="KW-1133">Transmembrane helix</keyword>
<sequence length="417" mass="44604">MPPRDDVLILGAGVIGLFCALELLRSGRQVTVLDRGAVGAGASHGNCGTITPSHANPLAMPGVIGKALGWMLQADAPFYVKPRIDPALWRWLLRFARRCNARDYAAGLARKGAWLKASRVLLAQTIAEEGLACEFDASGLLYVYRDAASLPAAHALAADLGGLGIEAVPLDGPALAREEPALRPGMAGGLLFPGDAVLRPDRLVSELARRVRELGGRIEEHSEVVGFVRDRAGNIASVATSTGARTARDVVLALGAWSPTLARGLGLRLPVQPGKGYSITYSRPALAPRRPLVLRERSVCVTAWSSGFRLGSTMEFSGYDSSLNRVRLDALVRGAGEYLREPVGPQLQEEWYGWRPMTWDDLPIVGRAPGLPNLMLATGHGMMGVSMSAITARLVGDLLLRREPVIDPSTCAPERFA</sequence>
<dbReference type="SUPFAM" id="SSF54373">
    <property type="entry name" value="FAD-linked reductases, C-terminal domain"/>
    <property type="match status" value="1"/>
</dbReference>
<evidence type="ECO:0000256" key="2">
    <source>
        <dbReference type="SAM" id="Phobius"/>
    </source>
</evidence>
<organism evidence="4 5">
    <name type="scientific">Chiayiivirga flava</name>
    <dbReference type="NCBI Taxonomy" id="659595"/>
    <lineage>
        <taxon>Bacteria</taxon>
        <taxon>Pseudomonadati</taxon>
        <taxon>Pseudomonadota</taxon>
        <taxon>Gammaproteobacteria</taxon>
        <taxon>Lysobacterales</taxon>
        <taxon>Lysobacteraceae</taxon>
        <taxon>Chiayiivirga</taxon>
    </lineage>
</organism>
<protein>
    <submittedName>
        <fullName evidence="4">D-amino-acid dehydrogenase</fullName>
        <ecNumber evidence="4">1.4.99.-</ecNumber>
    </submittedName>
</protein>
<keyword evidence="2" id="KW-0472">Membrane</keyword>
<keyword evidence="2" id="KW-0812">Transmembrane</keyword>